<feature type="domain" description="Peptidoglycan binding" evidence="2">
    <location>
        <begin position="116"/>
        <end position="181"/>
    </location>
</feature>
<dbReference type="EMBL" id="AACCXK010000029">
    <property type="protein sequence ID" value="EAK0453754.1"/>
    <property type="molecule type" value="Genomic_DNA"/>
</dbReference>
<feature type="domain" description="TtsA-like Glycoside hydrolase family 108" evidence="1">
    <location>
        <begin position="30"/>
        <end position="112"/>
    </location>
</feature>
<proteinExistence type="predicted"/>
<dbReference type="InterPro" id="IPR008565">
    <property type="entry name" value="TtsA-like_GH18_dom"/>
</dbReference>
<evidence type="ECO:0000313" key="3">
    <source>
        <dbReference type="EMBL" id="EAK0453754.1"/>
    </source>
</evidence>
<reference evidence="3" key="1">
    <citation type="submission" date="2018-05" db="EMBL/GenBank/DDBJ databases">
        <authorList>
            <consortium name="PulseNet: The National Subtyping Network for Foodborne Disease Surveillance"/>
            <person name="Tarr C.L."/>
            <person name="Trees E."/>
            <person name="Katz L.S."/>
            <person name="Carleton-Romer H.A."/>
            <person name="Stroika S."/>
            <person name="Kucerova Z."/>
            <person name="Roache K.F."/>
            <person name="Sabol A.L."/>
            <person name="Besser J."/>
            <person name="Gerner-Smidt P."/>
        </authorList>
    </citation>
    <scope>NUCLEOTIDE SEQUENCE</scope>
    <source>
        <strain evidence="3">2014D-0197</strain>
    </source>
</reference>
<dbReference type="RefSeq" id="WP_024305522.1">
    <property type="nucleotide sequence ID" value="NZ_CBCUYW010000016.1"/>
</dbReference>
<dbReference type="Gene3D" id="1.20.141.10">
    <property type="entry name" value="Chitosanase, subunit A, domain 1"/>
    <property type="match status" value="1"/>
</dbReference>
<dbReference type="Pfam" id="PF09374">
    <property type="entry name" value="PG_binding_3"/>
    <property type="match status" value="1"/>
</dbReference>
<dbReference type="InterPro" id="IPR018537">
    <property type="entry name" value="Peptidoglycan-bd_3"/>
</dbReference>
<comment type="caution">
    <text evidence="3">The sequence shown here is derived from an EMBL/GenBank/DDBJ whole genome shotgun (WGS) entry which is preliminary data.</text>
</comment>
<evidence type="ECO:0000259" key="2">
    <source>
        <dbReference type="Pfam" id="PF09374"/>
    </source>
</evidence>
<dbReference type="Pfam" id="PF05838">
    <property type="entry name" value="Glyco_hydro_108"/>
    <property type="match status" value="1"/>
</dbReference>
<evidence type="ECO:0000259" key="1">
    <source>
        <dbReference type="Pfam" id="PF05838"/>
    </source>
</evidence>
<accession>A0A5L4KCV4</accession>
<dbReference type="InterPro" id="IPR023346">
    <property type="entry name" value="Lysozyme-like_dom_sf"/>
</dbReference>
<dbReference type="SUPFAM" id="SSF53955">
    <property type="entry name" value="Lysozyme-like"/>
    <property type="match status" value="1"/>
</dbReference>
<organism evidence="3">
    <name type="scientific">Campylobacter fetus</name>
    <dbReference type="NCBI Taxonomy" id="196"/>
    <lineage>
        <taxon>Bacteria</taxon>
        <taxon>Pseudomonadati</taxon>
        <taxon>Campylobacterota</taxon>
        <taxon>Epsilonproteobacteria</taxon>
        <taxon>Campylobacterales</taxon>
        <taxon>Campylobacteraceae</taxon>
        <taxon>Campylobacter</taxon>
    </lineage>
</organism>
<protein>
    <submittedName>
        <fullName evidence="3">Peptidoglycan domain protein</fullName>
    </submittedName>
</protein>
<dbReference type="AlphaFoldDB" id="A0A5L4KCV4"/>
<sequence length="184" mass="20805">MANFRKSMEILLKLEFNNPHDALHKNKTENGFTFMGIYQGAHASWSGWDIVKNVLSTNADIKIASKILYENKILKKMVFDFYEREFWDKMRLNGVESQIIADEIFCFGVNAGVKTAAKLAQKLAGVQPDGIIGIKTLSALNLVDEDKFSLQYDKLEIQHYESLVAKNPANAAYLNGWKNRANAV</sequence>
<gene>
    <name evidence="3" type="ORF">AAH17_08925</name>
</gene>
<name>A0A5L4KCV4_CAMFE</name>